<feature type="transmembrane region" description="Helical" evidence="1">
    <location>
        <begin position="163"/>
        <end position="183"/>
    </location>
</feature>
<feature type="transmembrane region" description="Helical" evidence="1">
    <location>
        <begin position="122"/>
        <end position="143"/>
    </location>
</feature>
<protein>
    <recommendedName>
        <fullName evidence="2">DUF6534 domain-containing protein</fullName>
    </recommendedName>
</protein>
<evidence type="ECO:0000259" key="2">
    <source>
        <dbReference type="Pfam" id="PF20152"/>
    </source>
</evidence>
<organism evidence="3 4">
    <name type="scientific">Agrocybe pediades</name>
    <dbReference type="NCBI Taxonomy" id="84607"/>
    <lineage>
        <taxon>Eukaryota</taxon>
        <taxon>Fungi</taxon>
        <taxon>Dikarya</taxon>
        <taxon>Basidiomycota</taxon>
        <taxon>Agaricomycotina</taxon>
        <taxon>Agaricomycetes</taxon>
        <taxon>Agaricomycetidae</taxon>
        <taxon>Agaricales</taxon>
        <taxon>Agaricineae</taxon>
        <taxon>Strophariaceae</taxon>
        <taxon>Agrocybe</taxon>
    </lineage>
</organism>
<keyword evidence="1" id="KW-0812">Transmembrane</keyword>
<feature type="transmembrane region" description="Helical" evidence="1">
    <location>
        <begin position="204"/>
        <end position="228"/>
    </location>
</feature>
<keyword evidence="1" id="KW-0472">Membrane</keyword>
<feature type="transmembrane region" description="Helical" evidence="1">
    <location>
        <begin position="234"/>
        <end position="254"/>
    </location>
</feature>
<feature type="transmembrane region" description="Helical" evidence="1">
    <location>
        <begin position="23"/>
        <end position="44"/>
    </location>
</feature>
<accession>A0A8H4QYA2</accession>
<feature type="transmembrane region" description="Helical" evidence="1">
    <location>
        <begin position="95"/>
        <end position="115"/>
    </location>
</feature>
<dbReference type="EMBL" id="JAACJL010000017">
    <property type="protein sequence ID" value="KAF4618906.1"/>
    <property type="molecule type" value="Genomic_DNA"/>
</dbReference>
<dbReference type="Proteomes" id="UP000521872">
    <property type="component" value="Unassembled WGS sequence"/>
</dbReference>
<gene>
    <name evidence="3" type="ORF">D9613_010116</name>
</gene>
<name>A0A8H4QYA2_9AGAR</name>
<dbReference type="PANTHER" id="PTHR40465:SF1">
    <property type="entry name" value="DUF6534 DOMAIN-CONTAINING PROTEIN"/>
    <property type="match status" value="1"/>
</dbReference>
<comment type="caution">
    <text evidence="3">The sequence shown here is derived from an EMBL/GenBank/DDBJ whole genome shotgun (WGS) entry which is preliminary data.</text>
</comment>
<dbReference type="Pfam" id="PF20152">
    <property type="entry name" value="DUF6534"/>
    <property type="match status" value="1"/>
</dbReference>
<proteinExistence type="predicted"/>
<feature type="domain" description="DUF6534" evidence="2">
    <location>
        <begin position="172"/>
        <end position="259"/>
    </location>
</feature>
<keyword evidence="1" id="KW-1133">Transmembrane helix</keyword>
<evidence type="ECO:0000256" key="1">
    <source>
        <dbReference type="SAM" id="Phobius"/>
    </source>
</evidence>
<sequence length="333" mass="36621">MENMQPPLQVPDINISKAVDGVFVGYVASTILLGITILQAWNYAQTNRDGWKLRSFVALLVILDTSAAIANTVMVEHFGNFLLLGTVIKPVLVEFSFTVIVIFLVQLFFATRVYLLNPGKYWLAGGIAFGSLLAFVSTIYTIGAEVRHTGIQDFKRPGINVSAIVHQVLIILVDGCITIVLSWNFIKARSQSQVKRTQGILQTLLTFVVARGLLITLTDTAFLILWLINDTNLNWMPIHLSLSKIYVISMIALLNARTHGPTRDAQRIFTDNNSFQLTSSGPPAFALHPSSTTTAKNYSINESTLDDGDPSGVVVTHETHIYRGSSTEKVNAV</sequence>
<reference evidence="3 4" key="1">
    <citation type="submission" date="2019-12" db="EMBL/GenBank/DDBJ databases">
        <authorList>
            <person name="Floudas D."/>
            <person name="Bentzer J."/>
            <person name="Ahren D."/>
            <person name="Johansson T."/>
            <person name="Persson P."/>
            <person name="Tunlid A."/>
        </authorList>
    </citation>
    <scope>NUCLEOTIDE SEQUENCE [LARGE SCALE GENOMIC DNA]</scope>
    <source>
        <strain evidence="3 4">CBS 102.39</strain>
    </source>
</reference>
<dbReference type="InterPro" id="IPR045339">
    <property type="entry name" value="DUF6534"/>
</dbReference>
<evidence type="ECO:0000313" key="4">
    <source>
        <dbReference type="Proteomes" id="UP000521872"/>
    </source>
</evidence>
<keyword evidence="4" id="KW-1185">Reference proteome</keyword>
<feature type="transmembrane region" description="Helical" evidence="1">
    <location>
        <begin position="56"/>
        <end position="75"/>
    </location>
</feature>
<dbReference type="PANTHER" id="PTHR40465">
    <property type="entry name" value="CHROMOSOME 1, WHOLE GENOME SHOTGUN SEQUENCE"/>
    <property type="match status" value="1"/>
</dbReference>
<dbReference type="AlphaFoldDB" id="A0A8H4QYA2"/>
<evidence type="ECO:0000313" key="3">
    <source>
        <dbReference type="EMBL" id="KAF4618906.1"/>
    </source>
</evidence>